<dbReference type="EC" id="5.6.2.3" evidence="1"/>
<comment type="cofactor">
    <cofactor evidence="1">
        <name>Mg(2+)</name>
        <dbReference type="ChEBI" id="CHEBI:18420"/>
    </cofactor>
</comment>
<dbReference type="Gene3D" id="3.40.50.300">
    <property type="entry name" value="P-loop containing nucleotide triphosphate hydrolases"/>
    <property type="match status" value="1"/>
</dbReference>
<keyword evidence="1" id="KW-0227">DNA damage</keyword>
<comment type="catalytic activity">
    <reaction evidence="1">
        <text>ATP + H2O = ADP + phosphate + H(+)</text>
        <dbReference type="Rhea" id="RHEA:13065"/>
        <dbReference type="ChEBI" id="CHEBI:15377"/>
        <dbReference type="ChEBI" id="CHEBI:15378"/>
        <dbReference type="ChEBI" id="CHEBI:30616"/>
        <dbReference type="ChEBI" id="CHEBI:43474"/>
        <dbReference type="ChEBI" id="CHEBI:456216"/>
        <dbReference type="EC" id="5.6.2.3"/>
    </reaction>
</comment>
<dbReference type="GO" id="GO:0006281">
    <property type="term" value="P:DNA repair"/>
    <property type="evidence" value="ECO:0007669"/>
    <property type="project" value="UniProtKB-KW"/>
</dbReference>
<dbReference type="GO" id="GO:0005524">
    <property type="term" value="F:ATP binding"/>
    <property type="evidence" value="ECO:0007669"/>
    <property type="project" value="UniProtKB-KW"/>
</dbReference>
<dbReference type="Proteomes" id="UP000031668">
    <property type="component" value="Unassembled WGS sequence"/>
</dbReference>
<keyword evidence="4" id="KW-1185">Reference proteome</keyword>
<dbReference type="InterPro" id="IPR010285">
    <property type="entry name" value="DNA_helicase_pif1-like_DEAD"/>
</dbReference>
<protein>
    <recommendedName>
        <fullName evidence="1">ATP-dependent DNA helicase</fullName>
        <ecNumber evidence="1">5.6.2.3</ecNumber>
    </recommendedName>
</protein>
<name>A0A0C2MU29_THEKT</name>
<evidence type="ECO:0000313" key="3">
    <source>
        <dbReference type="EMBL" id="KII67665.1"/>
    </source>
</evidence>
<dbReference type="OrthoDB" id="10050779at2759"/>
<dbReference type="InterPro" id="IPR027417">
    <property type="entry name" value="P-loop_NTPase"/>
</dbReference>
<sequence>MNGSPVYVVHVHRSIQSLDCSQFVNIAILLVNPVNQLSGQVCATYREACKELNILENDAHRGTTLSDAFNTAHPQKILALFSIVLTTCFPSNPKVFWEKYKDFMSEDIQQRQCLAISNKTSVQLGIIAPNRSANDTFDRDLQREIQFGLPLEAQEKLFGFPLYWQPCDQKNIAMAIVSSGIAETLLDETPTCNINKNSGMAKVLRSCEIIIWDDRTMVHKKALESLHHTLKDLRSNERLFGGALILSGDFRQTLPVIRRLSAADKLNTCLKSSDLWRHFQKLSLKINMRVETQNDAPLNVSLNNYWILEIRKSKSMKPQNKIYIRRYTVTTHPTDTNRYTIRLQTFAVSGETCIRNGRQKSKRTIATSVWIKFEKFLFLTLTAPQPSQTALSLVLSQEASGSSQMSSDTDKDEPHVE</sequence>
<keyword evidence="1" id="KW-0547">Nucleotide-binding</keyword>
<keyword evidence="1" id="KW-0234">DNA repair</keyword>
<dbReference type="PANTHER" id="PTHR10492">
    <property type="match status" value="1"/>
</dbReference>
<comment type="similarity">
    <text evidence="1">Belongs to the helicase family.</text>
</comment>
<keyword evidence="1" id="KW-0233">DNA recombination</keyword>
<reference evidence="3 4" key="1">
    <citation type="journal article" date="2014" name="Genome Biol. Evol.">
        <title>The genome of the myxosporean Thelohanellus kitauei shows adaptations to nutrient acquisition within its fish host.</title>
        <authorList>
            <person name="Yang Y."/>
            <person name="Xiong J."/>
            <person name="Zhou Z."/>
            <person name="Huo F."/>
            <person name="Miao W."/>
            <person name="Ran C."/>
            <person name="Liu Y."/>
            <person name="Zhang J."/>
            <person name="Feng J."/>
            <person name="Wang M."/>
            <person name="Wang M."/>
            <person name="Wang L."/>
            <person name="Yao B."/>
        </authorList>
    </citation>
    <scope>NUCLEOTIDE SEQUENCE [LARGE SCALE GENOMIC DNA]</scope>
    <source>
        <strain evidence="3">Wuqing</strain>
    </source>
</reference>
<comment type="caution">
    <text evidence="3">The sequence shown here is derived from an EMBL/GenBank/DDBJ whole genome shotgun (WGS) entry which is preliminary data.</text>
</comment>
<dbReference type="Pfam" id="PF05970">
    <property type="entry name" value="PIF1"/>
    <property type="match status" value="1"/>
</dbReference>
<organism evidence="3 4">
    <name type="scientific">Thelohanellus kitauei</name>
    <name type="common">Myxosporean</name>
    <dbReference type="NCBI Taxonomy" id="669202"/>
    <lineage>
        <taxon>Eukaryota</taxon>
        <taxon>Metazoa</taxon>
        <taxon>Cnidaria</taxon>
        <taxon>Myxozoa</taxon>
        <taxon>Myxosporea</taxon>
        <taxon>Bivalvulida</taxon>
        <taxon>Platysporina</taxon>
        <taxon>Myxobolidae</taxon>
        <taxon>Thelohanellus</taxon>
    </lineage>
</organism>
<dbReference type="GO" id="GO:0043139">
    <property type="term" value="F:5'-3' DNA helicase activity"/>
    <property type="evidence" value="ECO:0007669"/>
    <property type="project" value="UniProtKB-EC"/>
</dbReference>
<dbReference type="GO" id="GO:0006310">
    <property type="term" value="P:DNA recombination"/>
    <property type="evidence" value="ECO:0007669"/>
    <property type="project" value="UniProtKB-KW"/>
</dbReference>
<dbReference type="GO" id="GO:0000723">
    <property type="term" value="P:telomere maintenance"/>
    <property type="evidence" value="ECO:0007669"/>
    <property type="project" value="InterPro"/>
</dbReference>
<feature type="domain" description="DNA helicase Pif1-like DEAD-box helicase" evidence="2">
    <location>
        <begin position="186"/>
        <end position="319"/>
    </location>
</feature>
<evidence type="ECO:0000259" key="2">
    <source>
        <dbReference type="Pfam" id="PF05970"/>
    </source>
</evidence>
<evidence type="ECO:0000313" key="4">
    <source>
        <dbReference type="Proteomes" id="UP000031668"/>
    </source>
</evidence>
<keyword evidence="1" id="KW-0067">ATP-binding</keyword>
<dbReference type="GO" id="GO:0016887">
    <property type="term" value="F:ATP hydrolysis activity"/>
    <property type="evidence" value="ECO:0007669"/>
    <property type="project" value="RHEA"/>
</dbReference>
<keyword evidence="1" id="KW-0378">Hydrolase</keyword>
<gene>
    <name evidence="3" type="ORF">RF11_04541</name>
</gene>
<evidence type="ECO:0000256" key="1">
    <source>
        <dbReference type="RuleBase" id="RU363044"/>
    </source>
</evidence>
<keyword evidence="1" id="KW-0347">Helicase</keyword>
<dbReference type="EMBL" id="JWZT01003124">
    <property type="protein sequence ID" value="KII67665.1"/>
    <property type="molecule type" value="Genomic_DNA"/>
</dbReference>
<proteinExistence type="inferred from homology"/>
<dbReference type="AlphaFoldDB" id="A0A0C2MU29"/>
<dbReference type="PANTHER" id="PTHR10492:SF57">
    <property type="entry name" value="ATP-DEPENDENT DNA HELICASE"/>
    <property type="match status" value="1"/>
</dbReference>
<accession>A0A0C2MU29</accession>